<dbReference type="AlphaFoldDB" id="A0A1W5ZYZ1"/>
<feature type="compositionally biased region" description="Basic and acidic residues" evidence="1">
    <location>
        <begin position="54"/>
        <end position="65"/>
    </location>
</feature>
<feature type="compositionally biased region" description="Acidic residues" evidence="1">
    <location>
        <begin position="75"/>
        <end position="106"/>
    </location>
</feature>
<evidence type="ECO:0000256" key="2">
    <source>
        <dbReference type="SAM" id="Phobius"/>
    </source>
</evidence>
<feature type="domain" description="Excalibur calcium-binding" evidence="4">
    <location>
        <begin position="27"/>
        <end position="68"/>
    </location>
</feature>
<feature type="signal peptide" evidence="3">
    <location>
        <begin position="1"/>
        <end position="23"/>
    </location>
</feature>
<feature type="region of interest" description="Disordered" evidence="1">
    <location>
        <begin position="43"/>
        <end position="112"/>
    </location>
</feature>
<dbReference type="OrthoDB" id="565380at2"/>
<feature type="chain" id="PRO_5012145135" description="Excalibur calcium-binding domain-containing protein" evidence="3">
    <location>
        <begin position="24"/>
        <end position="138"/>
    </location>
</feature>
<evidence type="ECO:0000259" key="4">
    <source>
        <dbReference type="SMART" id="SM00894"/>
    </source>
</evidence>
<sequence>MKKFVAGIFSLGLIFSSMGIVSADESNDKDCDDFDSTEAAEQYWEENGYDENNDPDRLDRDKDGVPCESLSSDDSATEDSSSDDAMESEESSDESTTEENMEEGGEMPDTSAPYATYALLGAGLIAIGGSLLVFRRQH</sequence>
<keyword evidence="2" id="KW-0472">Membrane</keyword>
<name>A0A1W5ZYZ1_9BACI</name>
<keyword evidence="3" id="KW-0732">Signal</keyword>
<protein>
    <recommendedName>
        <fullName evidence="4">Excalibur calcium-binding domain-containing protein</fullName>
    </recommendedName>
</protein>
<gene>
    <name evidence="5" type="ORF">HM131_17395</name>
</gene>
<dbReference type="Pfam" id="PF05901">
    <property type="entry name" value="Excalibur"/>
    <property type="match status" value="1"/>
</dbReference>
<keyword evidence="2" id="KW-0812">Transmembrane</keyword>
<organism evidence="5 6">
    <name type="scientific">Halobacillus mangrovi</name>
    <dbReference type="NCBI Taxonomy" id="402384"/>
    <lineage>
        <taxon>Bacteria</taxon>
        <taxon>Bacillati</taxon>
        <taxon>Bacillota</taxon>
        <taxon>Bacilli</taxon>
        <taxon>Bacillales</taxon>
        <taxon>Bacillaceae</taxon>
        <taxon>Halobacillus</taxon>
    </lineage>
</organism>
<evidence type="ECO:0000256" key="3">
    <source>
        <dbReference type="SAM" id="SignalP"/>
    </source>
</evidence>
<dbReference type="KEGG" id="hmn:HM131_17395"/>
<dbReference type="RefSeq" id="WP_085030962.1">
    <property type="nucleotide sequence ID" value="NZ_CP020772.1"/>
</dbReference>
<dbReference type="EMBL" id="CP020772">
    <property type="protein sequence ID" value="ARI78503.1"/>
    <property type="molecule type" value="Genomic_DNA"/>
</dbReference>
<dbReference type="InterPro" id="IPR008613">
    <property type="entry name" value="Excalibur_Ca-bd_domain"/>
</dbReference>
<dbReference type="Proteomes" id="UP000192527">
    <property type="component" value="Chromosome"/>
</dbReference>
<keyword evidence="2" id="KW-1133">Transmembrane helix</keyword>
<evidence type="ECO:0000313" key="5">
    <source>
        <dbReference type="EMBL" id="ARI78503.1"/>
    </source>
</evidence>
<keyword evidence="6" id="KW-1185">Reference proteome</keyword>
<reference evidence="5 6" key="1">
    <citation type="submission" date="2017-04" db="EMBL/GenBank/DDBJ databases">
        <title>The whole genome sequencing and assembly of Halobacillus mangrovi strain.</title>
        <authorList>
            <person name="Lee S.-J."/>
            <person name="Park M.-K."/>
            <person name="Kim J.-Y."/>
            <person name="Lee Y.-J."/>
            <person name="Yi H."/>
            <person name="Bahn Y.-S."/>
            <person name="Kim J.F."/>
            <person name="Lee D.-W."/>
        </authorList>
    </citation>
    <scope>NUCLEOTIDE SEQUENCE [LARGE SCALE GENOMIC DNA]</scope>
    <source>
        <strain evidence="5 6">KTB 131</strain>
    </source>
</reference>
<dbReference type="STRING" id="402384.HM131_17395"/>
<dbReference type="SMART" id="SM00894">
    <property type="entry name" value="Excalibur"/>
    <property type="match status" value="1"/>
</dbReference>
<feature type="compositionally biased region" description="Acidic residues" evidence="1">
    <location>
        <begin position="43"/>
        <end position="53"/>
    </location>
</feature>
<proteinExistence type="predicted"/>
<accession>A0A1W5ZYZ1</accession>
<feature type="transmembrane region" description="Helical" evidence="2">
    <location>
        <begin position="114"/>
        <end position="134"/>
    </location>
</feature>
<evidence type="ECO:0000313" key="6">
    <source>
        <dbReference type="Proteomes" id="UP000192527"/>
    </source>
</evidence>
<evidence type="ECO:0000256" key="1">
    <source>
        <dbReference type="SAM" id="MobiDB-lite"/>
    </source>
</evidence>